<name>A0A447II60_9RHOB</name>
<organism evidence="3 4">
    <name type="scientific">Paracoccus haematequi</name>
    <dbReference type="NCBI Taxonomy" id="2491866"/>
    <lineage>
        <taxon>Bacteria</taxon>
        <taxon>Pseudomonadati</taxon>
        <taxon>Pseudomonadota</taxon>
        <taxon>Alphaproteobacteria</taxon>
        <taxon>Rhodobacterales</taxon>
        <taxon>Paracoccaceae</taxon>
        <taxon>Paracoccus</taxon>
    </lineage>
</organism>
<keyword evidence="2" id="KW-0732">Signal</keyword>
<dbReference type="InterPro" id="IPR008979">
    <property type="entry name" value="Galactose-bd-like_sf"/>
</dbReference>
<evidence type="ECO:0000256" key="2">
    <source>
        <dbReference type="SAM" id="SignalP"/>
    </source>
</evidence>
<dbReference type="InterPro" id="IPR022472">
    <property type="entry name" value="VPLPA-CTERM"/>
</dbReference>
<sequence>MIIRTMAALSVSVVCLAGAASAATVVNGSFEDVSGLAGGGLNRGSFGVYDTIPGWTKGSGSGIELQDNGTLTTHDAQDGNWYVELDSDDNSSMYQDITFAVAGIYRLSFYYAPRTTTPTDNGIDYSLGGLISGSIDGVFPAGWQEVATNFSVNAGDVLRLTFAATGINNSLGGFVDNVTIAPVPLPASALLLGGAMAGIGFAGRRRRNRA</sequence>
<dbReference type="AlphaFoldDB" id="A0A447II60"/>
<proteinExistence type="predicted"/>
<feature type="chain" id="PRO_5019549401" description="PEP-CTERM protein-sorting domain-containing protein" evidence="2">
    <location>
        <begin position="23"/>
        <end position="210"/>
    </location>
</feature>
<keyword evidence="1" id="KW-1133">Transmembrane helix</keyword>
<dbReference type="OrthoDB" id="7870719at2"/>
<dbReference type="SUPFAM" id="SSF49785">
    <property type="entry name" value="Galactose-binding domain-like"/>
    <property type="match status" value="1"/>
</dbReference>
<evidence type="ECO:0000313" key="3">
    <source>
        <dbReference type="EMBL" id="VDS07170.1"/>
    </source>
</evidence>
<dbReference type="RefSeq" id="WP_126152883.1">
    <property type="nucleotide sequence ID" value="NZ_UZWE01000018.1"/>
</dbReference>
<evidence type="ECO:0000313" key="4">
    <source>
        <dbReference type="Proteomes" id="UP000270743"/>
    </source>
</evidence>
<dbReference type="Gene3D" id="2.60.120.260">
    <property type="entry name" value="Galactose-binding domain-like"/>
    <property type="match status" value="1"/>
</dbReference>
<gene>
    <name evidence="3" type="ORF">PARHAE_00342</name>
</gene>
<keyword evidence="1" id="KW-0812">Transmembrane</keyword>
<protein>
    <recommendedName>
        <fullName evidence="5">PEP-CTERM protein-sorting domain-containing protein</fullName>
    </recommendedName>
</protein>
<accession>A0A447II60</accession>
<dbReference type="Proteomes" id="UP000270743">
    <property type="component" value="Unassembled WGS sequence"/>
</dbReference>
<dbReference type="NCBIfam" id="TIGR03370">
    <property type="entry name" value="VPLPA-CTERM"/>
    <property type="match status" value="1"/>
</dbReference>
<dbReference type="EMBL" id="UZWE01000018">
    <property type="protein sequence ID" value="VDS07170.1"/>
    <property type="molecule type" value="Genomic_DNA"/>
</dbReference>
<feature type="transmembrane region" description="Helical" evidence="1">
    <location>
        <begin position="185"/>
        <end position="203"/>
    </location>
</feature>
<keyword evidence="4" id="KW-1185">Reference proteome</keyword>
<feature type="signal peptide" evidence="2">
    <location>
        <begin position="1"/>
        <end position="22"/>
    </location>
</feature>
<keyword evidence="1" id="KW-0472">Membrane</keyword>
<reference evidence="3 4" key="1">
    <citation type="submission" date="2018-12" db="EMBL/GenBank/DDBJ databases">
        <authorList>
            <person name="Criscuolo A."/>
        </authorList>
    </citation>
    <scope>NUCLEOTIDE SEQUENCE [LARGE SCALE GENOMIC DNA]</scope>
    <source>
        <strain evidence="3">ACIP1116241</strain>
    </source>
</reference>
<evidence type="ECO:0000256" key="1">
    <source>
        <dbReference type="SAM" id="Phobius"/>
    </source>
</evidence>
<evidence type="ECO:0008006" key="5">
    <source>
        <dbReference type="Google" id="ProtNLM"/>
    </source>
</evidence>